<dbReference type="InterPro" id="IPR055924">
    <property type="entry name" value="DUF7501"/>
</dbReference>
<keyword evidence="2" id="KW-1185">Reference proteome</keyword>
<dbReference type="RefSeq" id="WP_015910867.1">
    <property type="nucleotide sequence ID" value="NC_012029.1"/>
</dbReference>
<dbReference type="EMBL" id="CP001365">
    <property type="protein sequence ID" value="ACM57745.1"/>
    <property type="molecule type" value="Genomic_DNA"/>
</dbReference>
<dbReference type="GeneID" id="54763443"/>
<name>B9LR91_HALLT</name>
<dbReference type="AlphaFoldDB" id="B9LR91"/>
<organism evidence="1 2">
    <name type="scientific">Halorubrum lacusprofundi (strain ATCC 49239 / DSM 5036 / JCM 8891 / ACAM 34)</name>
    <dbReference type="NCBI Taxonomy" id="416348"/>
    <lineage>
        <taxon>Archaea</taxon>
        <taxon>Methanobacteriati</taxon>
        <taxon>Methanobacteriota</taxon>
        <taxon>Stenosarchaea group</taxon>
        <taxon>Halobacteria</taxon>
        <taxon>Halobacteriales</taxon>
        <taxon>Haloferacaceae</taxon>
        <taxon>Halorubrum</taxon>
    </lineage>
</organism>
<dbReference type="Pfam" id="PF24333">
    <property type="entry name" value="DUF7501"/>
    <property type="match status" value="1"/>
</dbReference>
<dbReference type="HOGENOM" id="CLU_2911693_0_0_2"/>
<protein>
    <submittedName>
        <fullName evidence="1">Uncharacterized protein</fullName>
    </submittedName>
</protein>
<reference evidence="1 2" key="1">
    <citation type="journal article" date="2016" name="Stand. Genomic Sci.">
        <title>Complete genome sequence of the Antarctic Halorubrum lacusprofundi type strain ACAM 34.</title>
        <authorList>
            <person name="Anderson I.J."/>
            <person name="DasSarma P."/>
            <person name="Lucas S."/>
            <person name="Copeland A."/>
            <person name="Lapidus A."/>
            <person name="Del Rio T.G."/>
            <person name="Tice H."/>
            <person name="Dalin E."/>
            <person name="Bruce D.C."/>
            <person name="Goodwin L."/>
            <person name="Pitluck S."/>
            <person name="Sims D."/>
            <person name="Brettin T.S."/>
            <person name="Detter J.C."/>
            <person name="Han C.S."/>
            <person name="Larimer F."/>
            <person name="Hauser L."/>
            <person name="Land M."/>
            <person name="Ivanova N."/>
            <person name="Richardson P."/>
            <person name="Cavicchioli R."/>
            <person name="DasSarma S."/>
            <person name="Woese C.R."/>
            <person name="Kyrpides N.C."/>
        </authorList>
    </citation>
    <scope>NUCLEOTIDE SEQUENCE [LARGE SCALE GENOMIC DNA]</scope>
    <source>
        <strain evidence="2">ATCC 49239 / DSM 5036 / JCM 8891 / ACAM 34</strain>
    </source>
</reference>
<evidence type="ECO:0000313" key="2">
    <source>
        <dbReference type="Proteomes" id="UP000000740"/>
    </source>
</evidence>
<dbReference type="KEGG" id="hla:Hlac_2168"/>
<accession>B9LR91</accession>
<dbReference type="eggNOG" id="arCOG10182">
    <property type="taxonomic scope" value="Archaea"/>
</dbReference>
<dbReference type="Proteomes" id="UP000000740">
    <property type="component" value="Chromosome 1"/>
</dbReference>
<evidence type="ECO:0000313" key="1">
    <source>
        <dbReference type="EMBL" id="ACM57745.1"/>
    </source>
</evidence>
<sequence length="58" mass="6422">MALSETSIEPSQCPFCGTEIASPGAGFMRHVENEPECRDAFDTWRDRVTDDMRGGWAG</sequence>
<proteinExistence type="predicted"/>
<gene>
    <name evidence="1" type="ordered locus">Hlac_2168</name>
</gene>